<dbReference type="HOGENOM" id="CLU_047631_1_1_0"/>
<dbReference type="eggNOG" id="COG1515">
    <property type="taxonomic scope" value="Bacteria"/>
</dbReference>
<dbReference type="GO" id="GO:0003727">
    <property type="term" value="F:single-stranded RNA binding"/>
    <property type="evidence" value="ECO:0007669"/>
    <property type="project" value="TreeGrafter"/>
</dbReference>
<dbReference type="NCBIfam" id="NF008629">
    <property type="entry name" value="PRK11617.1"/>
    <property type="match status" value="1"/>
</dbReference>
<evidence type="ECO:0000313" key="8">
    <source>
        <dbReference type="Proteomes" id="UP000005096"/>
    </source>
</evidence>
<reference evidence="7 8" key="1">
    <citation type="journal article" date="2010" name="Stand. Genomic Sci.">
        <title>Non-contiguous finished genome sequence of Aminomonas paucivorans type strain (GLU-3).</title>
        <authorList>
            <person name="Pitluck S."/>
            <person name="Yasawong M."/>
            <person name="Held B."/>
            <person name="Lapidus A."/>
            <person name="Nolan M."/>
            <person name="Copeland A."/>
            <person name="Lucas S."/>
            <person name="Del Rio T.G."/>
            <person name="Tice H."/>
            <person name="Cheng J.F."/>
            <person name="Chertkov O."/>
            <person name="Goodwin L."/>
            <person name="Tapia R."/>
            <person name="Han C."/>
            <person name="Liolios K."/>
            <person name="Ivanova N."/>
            <person name="Mavromatis K."/>
            <person name="Ovchinnikova G."/>
            <person name="Pati A."/>
            <person name="Chen A."/>
            <person name="Palaniappan K."/>
            <person name="Land M."/>
            <person name="Hauser L."/>
            <person name="Chang Y.J."/>
            <person name="Jeffries C.D."/>
            <person name="Pukall R."/>
            <person name="Spring S."/>
            <person name="Rohde M."/>
            <person name="Sikorski J."/>
            <person name="Goker M."/>
            <person name="Woyke T."/>
            <person name="Bristow J."/>
            <person name="Eisen J.A."/>
            <person name="Markowitz V."/>
            <person name="Hugenholtz P."/>
            <person name="Kyrpides N.C."/>
            <person name="Klenk H.P."/>
        </authorList>
    </citation>
    <scope>NUCLEOTIDE SEQUENCE [LARGE SCALE GENOMIC DNA]</scope>
    <source>
        <strain evidence="7 8">DSM 12260</strain>
    </source>
</reference>
<evidence type="ECO:0000256" key="1">
    <source>
        <dbReference type="ARBA" id="ARBA00004496"/>
    </source>
</evidence>
<dbReference type="Pfam" id="PF04493">
    <property type="entry name" value="Endonuclease_5"/>
    <property type="match status" value="1"/>
</dbReference>
<feature type="binding site" evidence="6">
    <location>
        <position position="45"/>
    </location>
    <ligand>
        <name>Mg(2+)</name>
        <dbReference type="ChEBI" id="CHEBI:18420"/>
    </ligand>
</feature>
<evidence type="ECO:0000256" key="3">
    <source>
        <dbReference type="ARBA" id="ARBA00022722"/>
    </source>
</evidence>
<accession>E3CZD3</accession>
<comment type="catalytic activity">
    <reaction evidence="6">
        <text>Endonucleolytic cleavage at apurinic or apyrimidinic sites to products with a 5'-phosphate.</text>
        <dbReference type="EC" id="3.1.21.7"/>
    </reaction>
</comment>
<dbReference type="InterPro" id="IPR007581">
    <property type="entry name" value="Endonuclease-V"/>
</dbReference>
<dbReference type="GO" id="GO:0000287">
    <property type="term" value="F:magnesium ion binding"/>
    <property type="evidence" value="ECO:0007669"/>
    <property type="project" value="UniProtKB-UniRule"/>
</dbReference>
<dbReference type="OrthoDB" id="9790916at2"/>
<organism evidence="7 8">
    <name type="scientific">Aminomonas paucivorans DSM 12260</name>
    <dbReference type="NCBI Taxonomy" id="584708"/>
    <lineage>
        <taxon>Bacteria</taxon>
        <taxon>Thermotogati</taxon>
        <taxon>Synergistota</taxon>
        <taxon>Synergistia</taxon>
        <taxon>Synergistales</taxon>
        <taxon>Synergistaceae</taxon>
        <taxon>Aminomonas</taxon>
    </lineage>
</organism>
<keyword evidence="4 6" id="KW-0255">Endonuclease</keyword>
<dbReference type="EC" id="3.1.21.7" evidence="6"/>
<dbReference type="GO" id="GO:0016891">
    <property type="term" value="F:RNA endonuclease activity producing 5'-phosphomonoesters, hydrolytic mechanism"/>
    <property type="evidence" value="ECO:0007669"/>
    <property type="project" value="TreeGrafter"/>
</dbReference>
<gene>
    <name evidence="6" type="primary">nfi</name>
    <name evidence="7" type="ORF">Apau_2220</name>
</gene>
<dbReference type="RefSeq" id="WP_006301874.1">
    <property type="nucleotide sequence ID" value="NZ_CM001022.1"/>
</dbReference>
<feature type="site" description="Interaction with target DNA" evidence="6">
    <location>
        <position position="85"/>
    </location>
</feature>
<protein>
    <recommendedName>
        <fullName evidence="6">Endonuclease V</fullName>
        <ecNumber evidence="6">3.1.21.7</ecNumber>
    </recommendedName>
    <alternativeName>
        <fullName evidence="6">Deoxyinosine 3'endonuclease</fullName>
    </alternativeName>
    <alternativeName>
        <fullName evidence="6">Deoxyribonuclease V</fullName>
        <shortName evidence="6">DNase V</shortName>
    </alternativeName>
</protein>
<comment type="cofactor">
    <cofactor evidence="6">
        <name>Mg(2+)</name>
        <dbReference type="ChEBI" id="CHEBI:18420"/>
    </cofactor>
</comment>
<name>E3CZD3_9BACT</name>
<dbReference type="AlphaFoldDB" id="E3CZD3"/>
<sequence length="225" mass="24446">MNPLLPDPALPRDLSALAALQRELASRVIREDRFPDPLRLLGGLDCAAPRRDGKTFLVAAAVVLRAEDLTPVEQVTATLPAPFPYIPGFLSFRELPALLEAAGRLRHVPDLWLVDGAGIAHPRRLGLAAHFGAALDVPSIGVAKSRLMGTYQEPGWERGSASPLWDRGEALGWVLRSRRGVKPLFVSPGHRVSLTGSLLWTLRACGRCRLPEPTRLADRLSKTPG</sequence>
<comment type="function">
    <text evidence="6">DNA repair enzyme involved in the repair of deaminated bases. Selectively cleaves double-stranded DNA at the second phosphodiester bond 3' to a deoxyinosine leaving behind the intact lesion on the nicked DNA.</text>
</comment>
<dbReference type="CDD" id="cd06559">
    <property type="entry name" value="Endonuclease_V"/>
    <property type="match status" value="1"/>
</dbReference>
<dbReference type="HAMAP" id="MF_00801">
    <property type="entry name" value="Endonuclease_5"/>
    <property type="match status" value="1"/>
</dbReference>
<dbReference type="PANTHER" id="PTHR28511">
    <property type="entry name" value="ENDONUCLEASE V"/>
    <property type="match status" value="1"/>
</dbReference>
<dbReference type="PaxDb" id="584708-Apau_2220"/>
<comment type="similarity">
    <text evidence="6">Belongs to the endonuclease V family.</text>
</comment>
<comment type="subcellular location">
    <subcellularLocation>
        <location evidence="1 6">Cytoplasm</location>
    </subcellularLocation>
</comment>
<dbReference type="Proteomes" id="UP000005096">
    <property type="component" value="Chromosome"/>
</dbReference>
<keyword evidence="2 6" id="KW-0963">Cytoplasm</keyword>
<keyword evidence="6" id="KW-0460">Magnesium</keyword>
<dbReference type="GO" id="GO:0005737">
    <property type="term" value="C:cytoplasm"/>
    <property type="evidence" value="ECO:0007669"/>
    <property type="project" value="UniProtKB-SubCell"/>
</dbReference>
<keyword evidence="6" id="KW-0227">DNA damage</keyword>
<keyword evidence="6" id="KW-0479">Metal-binding</keyword>
<keyword evidence="3 6" id="KW-0540">Nuclease</keyword>
<feature type="binding site" evidence="6">
    <location>
        <position position="115"/>
    </location>
    <ligand>
        <name>Mg(2+)</name>
        <dbReference type="ChEBI" id="CHEBI:18420"/>
    </ligand>
</feature>
<keyword evidence="5 6" id="KW-0378">Hydrolase</keyword>
<dbReference type="STRING" id="584708.Apau_2220"/>
<dbReference type="GO" id="GO:0006281">
    <property type="term" value="P:DNA repair"/>
    <property type="evidence" value="ECO:0007669"/>
    <property type="project" value="UniProtKB-UniRule"/>
</dbReference>
<proteinExistence type="inferred from homology"/>
<dbReference type="GO" id="GO:0043737">
    <property type="term" value="F:deoxyribonuclease V activity"/>
    <property type="evidence" value="ECO:0007669"/>
    <property type="project" value="UniProtKB-UniRule"/>
</dbReference>
<keyword evidence="6" id="KW-0234">DNA repair</keyword>
<evidence type="ECO:0000256" key="4">
    <source>
        <dbReference type="ARBA" id="ARBA00022759"/>
    </source>
</evidence>
<dbReference type="EMBL" id="CM001022">
    <property type="protein sequence ID" value="EFQ24630.1"/>
    <property type="molecule type" value="Genomic_DNA"/>
</dbReference>
<dbReference type="PANTHER" id="PTHR28511:SF1">
    <property type="entry name" value="ENDONUCLEASE V"/>
    <property type="match status" value="1"/>
</dbReference>
<keyword evidence="8" id="KW-1185">Reference proteome</keyword>
<evidence type="ECO:0000256" key="5">
    <source>
        <dbReference type="ARBA" id="ARBA00022801"/>
    </source>
</evidence>
<evidence type="ECO:0000256" key="6">
    <source>
        <dbReference type="HAMAP-Rule" id="MF_00801"/>
    </source>
</evidence>
<evidence type="ECO:0000313" key="7">
    <source>
        <dbReference type="EMBL" id="EFQ24630.1"/>
    </source>
</evidence>
<dbReference type="Gene3D" id="3.30.2170.10">
    <property type="entry name" value="archaeoglobus fulgidus dsm 4304 superfamily"/>
    <property type="match status" value="1"/>
</dbReference>
<evidence type="ECO:0000256" key="2">
    <source>
        <dbReference type="ARBA" id="ARBA00022490"/>
    </source>
</evidence>